<organism evidence="3 4">
    <name type="scientific">Lolium multiflorum</name>
    <name type="common">Italian ryegrass</name>
    <name type="synonym">Lolium perenne subsp. multiflorum</name>
    <dbReference type="NCBI Taxonomy" id="4521"/>
    <lineage>
        <taxon>Eukaryota</taxon>
        <taxon>Viridiplantae</taxon>
        <taxon>Streptophyta</taxon>
        <taxon>Embryophyta</taxon>
        <taxon>Tracheophyta</taxon>
        <taxon>Spermatophyta</taxon>
        <taxon>Magnoliopsida</taxon>
        <taxon>Liliopsida</taxon>
        <taxon>Poales</taxon>
        <taxon>Poaceae</taxon>
        <taxon>BOP clade</taxon>
        <taxon>Pooideae</taxon>
        <taxon>Poodae</taxon>
        <taxon>Poeae</taxon>
        <taxon>Poeae Chloroplast Group 2 (Poeae type)</taxon>
        <taxon>Loliodinae</taxon>
        <taxon>Loliinae</taxon>
        <taxon>Lolium</taxon>
    </lineage>
</organism>
<name>A0AAD8SJ92_LOLMU</name>
<proteinExistence type="predicted"/>
<comment type="caution">
    <text evidence="3">The sequence shown here is derived from an EMBL/GenBank/DDBJ whole genome shotgun (WGS) entry which is preliminary data.</text>
</comment>
<dbReference type="AlphaFoldDB" id="A0AAD8SJ92"/>
<feature type="domain" description="Myb/SANT-like" evidence="2">
    <location>
        <begin position="108"/>
        <end position="187"/>
    </location>
</feature>
<evidence type="ECO:0000313" key="3">
    <source>
        <dbReference type="EMBL" id="KAK1652303.1"/>
    </source>
</evidence>
<sequence>MARWLDGAPVKTRSPNLRKTAPRRPRIGGGEKFPFNRRNLGARGGLDWRRAELTVAKFAGVEIRWAARREEEDEVVRRGDHTFGLPDLFMPTVNAQPYLIASKPVMVWKPELSEFMLKQLVQLIRSGDCFNMRFKEQLMKKVAADVLAFVGIHVTTLQLYNHIGNWRTKWSVIMKMKSDRILDWSEDGCCFYGGDEETADEYI</sequence>
<dbReference type="Pfam" id="PF12776">
    <property type="entry name" value="Myb_DNA-bind_3"/>
    <property type="match status" value="1"/>
</dbReference>
<feature type="region of interest" description="Disordered" evidence="1">
    <location>
        <begin position="1"/>
        <end position="32"/>
    </location>
</feature>
<reference evidence="3" key="1">
    <citation type="submission" date="2023-07" db="EMBL/GenBank/DDBJ databases">
        <title>A chromosome-level genome assembly of Lolium multiflorum.</title>
        <authorList>
            <person name="Chen Y."/>
            <person name="Copetti D."/>
            <person name="Kolliker R."/>
            <person name="Studer B."/>
        </authorList>
    </citation>
    <scope>NUCLEOTIDE SEQUENCE</scope>
    <source>
        <strain evidence="3">02402/16</strain>
        <tissue evidence="3">Leaf</tissue>
    </source>
</reference>
<protein>
    <recommendedName>
        <fullName evidence="2">Myb/SANT-like domain-containing protein</fullName>
    </recommendedName>
</protein>
<keyword evidence="4" id="KW-1185">Reference proteome</keyword>
<gene>
    <name evidence="3" type="ORF">QYE76_070108</name>
</gene>
<evidence type="ECO:0000256" key="1">
    <source>
        <dbReference type="SAM" id="MobiDB-lite"/>
    </source>
</evidence>
<dbReference type="Proteomes" id="UP001231189">
    <property type="component" value="Unassembled WGS sequence"/>
</dbReference>
<evidence type="ECO:0000313" key="4">
    <source>
        <dbReference type="Proteomes" id="UP001231189"/>
    </source>
</evidence>
<accession>A0AAD8SJ92</accession>
<dbReference type="EMBL" id="JAUUTY010000004">
    <property type="protein sequence ID" value="KAK1652303.1"/>
    <property type="molecule type" value="Genomic_DNA"/>
</dbReference>
<dbReference type="InterPro" id="IPR024752">
    <property type="entry name" value="Myb/SANT-like_dom"/>
</dbReference>
<evidence type="ECO:0000259" key="2">
    <source>
        <dbReference type="Pfam" id="PF12776"/>
    </source>
</evidence>